<evidence type="ECO:0000313" key="2">
    <source>
        <dbReference type="Ensembl" id="ENSSSUP00005033439.1"/>
    </source>
</evidence>
<evidence type="ECO:0000313" key="3">
    <source>
        <dbReference type="Proteomes" id="UP000472268"/>
    </source>
</evidence>
<protein>
    <recommendedName>
        <fullName evidence="1">TAR DNA-binding protein 43 N-terminal domain-containing protein</fullName>
    </recommendedName>
</protein>
<organism evidence="2 3">
    <name type="scientific">Suricata suricatta</name>
    <name type="common">Meerkat</name>
    <dbReference type="NCBI Taxonomy" id="37032"/>
    <lineage>
        <taxon>Eukaryota</taxon>
        <taxon>Metazoa</taxon>
        <taxon>Chordata</taxon>
        <taxon>Craniata</taxon>
        <taxon>Vertebrata</taxon>
        <taxon>Euteleostomi</taxon>
        <taxon>Mammalia</taxon>
        <taxon>Eutheria</taxon>
        <taxon>Laurasiatheria</taxon>
        <taxon>Carnivora</taxon>
        <taxon>Feliformia</taxon>
        <taxon>Herpestidae</taxon>
        <taxon>Suricata</taxon>
    </lineage>
</organism>
<dbReference type="OMA" id="RMSWRNA"/>
<dbReference type="Pfam" id="PF18694">
    <property type="entry name" value="TDP-43_N"/>
    <property type="match status" value="1"/>
</dbReference>
<evidence type="ECO:0000259" key="1">
    <source>
        <dbReference type="Pfam" id="PF18694"/>
    </source>
</evidence>
<reference evidence="2" key="1">
    <citation type="submission" date="2025-08" db="UniProtKB">
        <authorList>
            <consortium name="Ensembl"/>
        </authorList>
    </citation>
    <scope>IDENTIFICATION</scope>
</reference>
<proteinExistence type="predicted"/>
<dbReference type="CDD" id="cd19609">
    <property type="entry name" value="NTD_TDP-43"/>
    <property type="match status" value="1"/>
</dbReference>
<reference evidence="2" key="2">
    <citation type="submission" date="2025-09" db="UniProtKB">
        <authorList>
            <consortium name="Ensembl"/>
        </authorList>
    </citation>
    <scope>IDENTIFICATION</scope>
</reference>
<accession>A0A673V952</accession>
<sequence length="106" mass="12180">MSEDTWVTEDENDVTIEMPSEDYGTVLLSMVTAQFLGGCGMRTRNPVSSCMRRVRLKEEILHVLIEAGWGNLICLFRNPQHHKRIMDGTDAYFFRSEFGKRQQGHG</sequence>
<name>A0A673V952_SURSU</name>
<keyword evidence="3" id="KW-1185">Reference proteome</keyword>
<dbReference type="AlphaFoldDB" id="A0A673V952"/>
<dbReference type="Ensembl" id="ENSSSUT00005038127.1">
    <property type="protein sequence ID" value="ENSSSUP00005033439.1"/>
    <property type="gene ID" value="ENSSSUG00005021502.1"/>
</dbReference>
<dbReference type="Proteomes" id="UP000472268">
    <property type="component" value="Unplaced"/>
</dbReference>
<dbReference type="InterPro" id="IPR041105">
    <property type="entry name" value="TDP-43_N"/>
</dbReference>
<feature type="domain" description="TAR DNA-binding protein 43 N-terminal" evidence="1">
    <location>
        <begin position="7"/>
        <end position="71"/>
    </location>
</feature>